<protein>
    <submittedName>
        <fullName evidence="9">Four-carbon acid sugar kinase family protein</fullName>
    </submittedName>
</protein>
<dbReference type="GO" id="GO:0005524">
    <property type="term" value="F:ATP binding"/>
    <property type="evidence" value="ECO:0007669"/>
    <property type="project" value="UniProtKB-KW"/>
</dbReference>
<evidence type="ECO:0000256" key="2">
    <source>
        <dbReference type="ARBA" id="ARBA00022679"/>
    </source>
</evidence>
<keyword evidence="6" id="KW-0119">Carbohydrate metabolism</keyword>
<dbReference type="AlphaFoldDB" id="A0A7J3JPS8"/>
<accession>A0A7J3JPS8</accession>
<keyword evidence="3" id="KW-0547">Nucleotide-binding</keyword>
<feature type="domain" description="Four-carbon acid sugar kinase N-terminal" evidence="7">
    <location>
        <begin position="13"/>
        <end position="230"/>
    </location>
</feature>
<evidence type="ECO:0000256" key="5">
    <source>
        <dbReference type="ARBA" id="ARBA00022840"/>
    </source>
</evidence>
<comment type="caution">
    <text evidence="9">The sequence shown here is derived from an EMBL/GenBank/DDBJ whole genome shotgun (WGS) entry which is preliminary data.</text>
</comment>
<gene>
    <name evidence="9" type="ORF">ENU30_01910</name>
</gene>
<name>A0A7J3JPS8_9CREN</name>
<dbReference type="GO" id="GO:0016301">
    <property type="term" value="F:kinase activity"/>
    <property type="evidence" value="ECO:0007669"/>
    <property type="project" value="UniProtKB-KW"/>
</dbReference>
<feature type="domain" description="Four-carbon acid sugar kinase nucleotide binding" evidence="8">
    <location>
        <begin position="246"/>
        <end position="410"/>
    </location>
</feature>
<dbReference type="Pfam" id="PF17042">
    <property type="entry name" value="NBD_C"/>
    <property type="match status" value="1"/>
</dbReference>
<dbReference type="InterPro" id="IPR042213">
    <property type="entry name" value="NBD_C_sf"/>
</dbReference>
<organism evidence="9">
    <name type="scientific">Ignisphaera aggregans</name>
    <dbReference type="NCBI Taxonomy" id="334771"/>
    <lineage>
        <taxon>Archaea</taxon>
        <taxon>Thermoproteota</taxon>
        <taxon>Thermoprotei</taxon>
        <taxon>Desulfurococcales</taxon>
        <taxon>Desulfurococcaceae</taxon>
        <taxon>Ignisphaera</taxon>
    </lineage>
</organism>
<dbReference type="Gene3D" id="3.40.50.10840">
    <property type="entry name" value="Putative sugar-binding, N-terminal domain"/>
    <property type="match status" value="1"/>
</dbReference>
<dbReference type="Pfam" id="PF07005">
    <property type="entry name" value="SBD_N"/>
    <property type="match status" value="1"/>
</dbReference>
<evidence type="ECO:0000259" key="8">
    <source>
        <dbReference type="Pfam" id="PF17042"/>
    </source>
</evidence>
<evidence type="ECO:0000256" key="1">
    <source>
        <dbReference type="ARBA" id="ARBA00005715"/>
    </source>
</evidence>
<comment type="similarity">
    <text evidence="1">Belongs to the four-carbon acid sugar kinase family.</text>
</comment>
<evidence type="ECO:0000313" key="9">
    <source>
        <dbReference type="EMBL" id="HGQ17724.1"/>
    </source>
</evidence>
<keyword evidence="4 9" id="KW-0418">Kinase</keyword>
<reference evidence="9" key="1">
    <citation type="journal article" date="2020" name="mSystems">
        <title>Genome- and Community-Level Interaction Insights into Carbon Utilization and Element Cycling Functions of Hydrothermarchaeota in Hydrothermal Sediment.</title>
        <authorList>
            <person name="Zhou Z."/>
            <person name="Liu Y."/>
            <person name="Xu W."/>
            <person name="Pan J."/>
            <person name="Luo Z.H."/>
            <person name="Li M."/>
        </authorList>
    </citation>
    <scope>NUCLEOTIDE SEQUENCE [LARGE SCALE GENOMIC DNA]</scope>
    <source>
        <strain evidence="9">SpSt-657</strain>
    </source>
</reference>
<keyword evidence="5" id="KW-0067">ATP-binding</keyword>
<dbReference type="SUPFAM" id="SSF142764">
    <property type="entry name" value="YgbK-like"/>
    <property type="match status" value="1"/>
</dbReference>
<evidence type="ECO:0000259" key="7">
    <source>
        <dbReference type="Pfam" id="PF07005"/>
    </source>
</evidence>
<keyword evidence="2" id="KW-0808">Transferase</keyword>
<evidence type="ECO:0000256" key="6">
    <source>
        <dbReference type="ARBA" id="ARBA00023277"/>
    </source>
</evidence>
<evidence type="ECO:0000256" key="4">
    <source>
        <dbReference type="ARBA" id="ARBA00022777"/>
    </source>
</evidence>
<dbReference type="EMBL" id="DTBZ01000048">
    <property type="protein sequence ID" value="HGQ17724.1"/>
    <property type="molecule type" value="Genomic_DNA"/>
</dbReference>
<proteinExistence type="inferred from homology"/>
<dbReference type="InterPro" id="IPR037051">
    <property type="entry name" value="4-carb_acid_sugar_kinase_N_sf"/>
</dbReference>
<evidence type="ECO:0000256" key="3">
    <source>
        <dbReference type="ARBA" id="ARBA00022741"/>
    </source>
</evidence>
<dbReference type="Gene3D" id="3.40.980.20">
    <property type="entry name" value="Four-carbon acid sugar kinase, nucleotide binding domain"/>
    <property type="match status" value="1"/>
</dbReference>
<sequence>MDKQPLKIFKSVVIIADDLTGANDTAVQFSKLGYRVATVLHMEDLDEFLERYDVIAISTDSRADTPSDAYRKLYSAGLKIRQYSDILIYKKIDSTLRGNIVEEIKGLYDSIGFDLVVFAPAYPKQGRTTINAIQLVNGVPVDRTVYARDPRAPAKSSYIPSYFTDIFKDLYVHISLEAVRSRRFRENVRTCKAISFDAEDEDDLKAVVDTLLDFDGKILWVGSAGLAEALASTIVVGSLEGKPAILVIGSLNEVSRRQLVYYMGKASCELIKVDVSRLLLDFNSELSSIKSRVLDAIDKSMDIVITTAFDRSRTDEKENVNILELPLSEVGARIAEGIGKVVTEVVKELGTDAISGLYITGGDTTASVMHSMNVTHLEVVGEIEPGVPLLRYGKLFIVAKAGGFGMEQTLIRIIARLKKVSKGDN</sequence>
<dbReference type="InterPro" id="IPR010737">
    <property type="entry name" value="4-carb_acid_sugar_kinase_N"/>
</dbReference>
<dbReference type="InterPro" id="IPR031475">
    <property type="entry name" value="NBD_C"/>
</dbReference>